<dbReference type="Pfam" id="PF00754">
    <property type="entry name" value="F5_F8_type_C"/>
    <property type="match status" value="1"/>
</dbReference>
<dbReference type="Gene3D" id="2.60.120.260">
    <property type="entry name" value="Galactose-binding domain-like"/>
    <property type="match status" value="1"/>
</dbReference>
<dbReference type="RefSeq" id="WP_220161874.1">
    <property type="nucleotide sequence ID" value="NZ_CP080507.1"/>
</dbReference>
<dbReference type="Pfam" id="PF22680">
    <property type="entry name" value="Glyco_hydro_123_N_2"/>
    <property type="match status" value="1"/>
</dbReference>
<evidence type="ECO:0000313" key="3">
    <source>
        <dbReference type="EMBL" id="QYM78770.1"/>
    </source>
</evidence>
<organism evidence="3 4">
    <name type="scientific">Horticoccus luteus</name>
    <dbReference type="NCBI Taxonomy" id="2862869"/>
    <lineage>
        <taxon>Bacteria</taxon>
        <taxon>Pseudomonadati</taxon>
        <taxon>Verrucomicrobiota</taxon>
        <taxon>Opitutia</taxon>
        <taxon>Opitutales</taxon>
        <taxon>Opitutaceae</taxon>
        <taxon>Horticoccus</taxon>
    </lineage>
</organism>
<protein>
    <submittedName>
        <fullName evidence="3">DUF4091 domain-containing protein</fullName>
    </submittedName>
</protein>
<feature type="domain" description="F5/8 type C" evidence="2">
    <location>
        <begin position="33"/>
        <end position="180"/>
    </location>
</feature>
<dbReference type="InterPro" id="IPR008979">
    <property type="entry name" value="Galactose-bd-like_sf"/>
</dbReference>
<evidence type="ECO:0000259" key="2">
    <source>
        <dbReference type="PROSITE" id="PS50022"/>
    </source>
</evidence>
<reference evidence="3" key="1">
    <citation type="submission" date="2021-08" db="EMBL/GenBank/DDBJ databases">
        <title>Genome of a novel bacterium of the phylum Verrucomicrobia, Oleiharenicola sp. KSB-15.</title>
        <authorList>
            <person name="Chung J.-H."/>
            <person name="Ahn J.-H."/>
            <person name="Yoon Y."/>
            <person name="Kim D.-Y."/>
            <person name="An S.-H."/>
            <person name="Park I."/>
            <person name="Yeon J."/>
        </authorList>
    </citation>
    <scope>NUCLEOTIDE SEQUENCE</scope>
    <source>
        <strain evidence="3">KSB-15</strain>
    </source>
</reference>
<proteinExistence type="predicted"/>
<feature type="chain" id="PRO_5034503034" evidence="1">
    <location>
        <begin position="21"/>
        <end position="719"/>
    </location>
</feature>
<dbReference type="Proteomes" id="UP000825051">
    <property type="component" value="Chromosome"/>
</dbReference>
<keyword evidence="1" id="KW-0732">Signal</keyword>
<dbReference type="AlphaFoldDB" id="A0A8F9TVA8"/>
<keyword evidence="4" id="KW-1185">Reference proteome</keyword>
<dbReference type="KEGG" id="ole:K0B96_15925"/>
<sequence length="719" mass="79315">MKSIRGVWLGAGLLALSAGAADFPRARHFTPEAVELRVRGADFGNVLRDAKVTASSYDTEQRPEYVVDGKHDDAVLHWGAKKLPAWVALEMPEARRIAELRLWMLAGGVRRQTFFIEGSSDGATWTTLVDRRENQEPATPAGFRFVLPQPVKVRWVRLTVVSNSKADDGAMVHEIAAYAAPDDGRIAGAVGDLGTRYDGNSLPGPAAPTAWRATGWRGERVHGQFVVWSSPERRGLRAEVSALRTAGGAKLDPRAARVRVVRPVLADGAAAGDVLDAAERVDLPAGTLRAWWLTVAVPRDATPGVYRGELTVRADGAEPRVFPLELDVLVATLPEPRAWAFHLDVWQHPWAIARWHDVAPWSEAHFRLMRPYLVELAQAGQKVITTTITPRPWGRRDYDDYGTMVQHIRRADGSWRFDYEVFDHYVKFAMACGITQQIHCYSLLTWGGQFAYTDEVTGDERAWATEPGEAAYADYWGPFLADFEKHLAAKGWLERTRIAVDEAPAPMMKAMMDVLRTHAPRLRVALAGNQAPSHYTGLEVADFSIILNHVNDELVRDLAARRAAGRTTTFYICLDPPRPNTFVTSPPAEAVWLGYSAAANGFDGLLRWAYTTWPENPLRDTSYWGHPHIRYLPAGDTFLMYPGPRSSIRWELLRDGIEEAEKLRLLRARGGGKLPAAVAAELAGFADPQKLGDGAAVAAQVEAMRAAVNAAARAGGIRP</sequence>
<evidence type="ECO:0000256" key="1">
    <source>
        <dbReference type="SAM" id="SignalP"/>
    </source>
</evidence>
<dbReference type="EMBL" id="CP080507">
    <property type="protein sequence ID" value="QYM78770.1"/>
    <property type="molecule type" value="Genomic_DNA"/>
</dbReference>
<dbReference type="InterPro" id="IPR000421">
    <property type="entry name" value="FA58C"/>
</dbReference>
<dbReference type="Pfam" id="PF13320">
    <property type="entry name" value="GH123_cat"/>
    <property type="match status" value="1"/>
</dbReference>
<dbReference type="PROSITE" id="PS50022">
    <property type="entry name" value="FA58C_3"/>
    <property type="match status" value="1"/>
</dbReference>
<feature type="signal peptide" evidence="1">
    <location>
        <begin position="1"/>
        <end position="20"/>
    </location>
</feature>
<dbReference type="InterPro" id="IPR053850">
    <property type="entry name" value="Glyco_hydro_123_N_2"/>
</dbReference>
<gene>
    <name evidence="3" type="ORF">K0B96_15925</name>
</gene>
<accession>A0A8F9TVA8</accession>
<dbReference type="InterPro" id="IPR025150">
    <property type="entry name" value="GH123_cat"/>
</dbReference>
<evidence type="ECO:0000313" key="4">
    <source>
        <dbReference type="Proteomes" id="UP000825051"/>
    </source>
</evidence>
<dbReference type="SUPFAM" id="SSF49785">
    <property type="entry name" value="Galactose-binding domain-like"/>
    <property type="match status" value="1"/>
</dbReference>
<name>A0A8F9TVA8_9BACT</name>